<dbReference type="GO" id="GO:0005524">
    <property type="term" value="F:ATP binding"/>
    <property type="evidence" value="ECO:0007669"/>
    <property type="project" value="UniProtKB-UniRule"/>
</dbReference>
<feature type="binding site" evidence="12">
    <location>
        <position position="272"/>
    </location>
    <ligand>
        <name>ATP</name>
        <dbReference type="ChEBI" id="CHEBI:30616"/>
    </ligand>
</feature>
<evidence type="ECO:0000256" key="2">
    <source>
        <dbReference type="ARBA" id="ARBA00005594"/>
    </source>
</evidence>
<evidence type="ECO:0000256" key="6">
    <source>
        <dbReference type="ARBA" id="ARBA00022723"/>
    </source>
</evidence>
<gene>
    <name evidence="12 14" type="primary">cysS</name>
    <name evidence="14" type="ORF">EMUCRT_0104</name>
</gene>
<dbReference type="GO" id="GO:0008270">
    <property type="term" value="F:zinc ion binding"/>
    <property type="evidence" value="ECO:0007669"/>
    <property type="project" value="UniProtKB-UniRule"/>
</dbReference>
<dbReference type="EC" id="6.1.1.16" evidence="12"/>
<dbReference type="Proteomes" id="UP000033546">
    <property type="component" value="Unassembled WGS sequence"/>
</dbReference>
<dbReference type="Pfam" id="PF09190">
    <property type="entry name" value="DALR_2"/>
    <property type="match status" value="1"/>
</dbReference>
<evidence type="ECO:0000256" key="3">
    <source>
        <dbReference type="ARBA" id="ARBA00011245"/>
    </source>
</evidence>
<dbReference type="Gene3D" id="3.40.50.620">
    <property type="entry name" value="HUPs"/>
    <property type="match status" value="1"/>
</dbReference>
<comment type="subcellular location">
    <subcellularLocation>
        <location evidence="1 12">Cytoplasm</location>
    </subcellularLocation>
</comment>
<organism evidence="14 15">
    <name type="scientific">Ehrlichia cf. muris str. EmCRT</name>
    <dbReference type="NCBI Taxonomy" id="1359167"/>
    <lineage>
        <taxon>Bacteria</taxon>
        <taxon>Pseudomonadati</taxon>
        <taxon>Pseudomonadota</taxon>
        <taxon>Alphaproteobacteria</taxon>
        <taxon>Rickettsiales</taxon>
        <taxon>Anaplasmataceae</taxon>
        <taxon>Ehrlichia</taxon>
    </lineage>
</organism>
<dbReference type="InterPro" id="IPR024909">
    <property type="entry name" value="Cys-tRNA/MSH_ligase"/>
</dbReference>
<feature type="domain" description="Cysteinyl-tRNA synthetase class Ia DALR" evidence="13">
    <location>
        <begin position="345"/>
        <end position="404"/>
    </location>
</feature>
<keyword evidence="7 12" id="KW-0547">Nucleotide-binding</keyword>
<dbReference type="Gene3D" id="1.20.120.1910">
    <property type="entry name" value="Cysteine-tRNA ligase, C-terminal anti-codon recognition domain"/>
    <property type="match status" value="1"/>
</dbReference>
<dbReference type="CDD" id="cd00672">
    <property type="entry name" value="CysRS_core"/>
    <property type="match status" value="1"/>
</dbReference>
<reference evidence="14 15" key="1">
    <citation type="submission" date="2015-02" db="EMBL/GenBank/DDBJ databases">
        <title>Genome Sequencing of Rickettsiales.</title>
        <authorList>
            <person name="Daugherty S.C."/>
            <person name="Su Q."/>
            <person name="Abolude K."/>
            <person name="Beier-Sexton M."/>
            <person name="Carlyon J.A."/>
            <person name="Carter R."/>
            <person name="Day N.P."/>
            <person name="Dumler S.J."/>
            <person name="Dyachenko V."/>
            <person name="Godinez A."/>
            <person name="Kurtti T.J."/>
            <person name="Lichay M."/>
            <person name="Mullins K.E."/>
            <person name="Ott S."/>
            <person name="Pappas-Brown V."/>
            <person name="Paris D.H."/>
            <person name="Patel P."/>
            <person name="Richards A.L."/>
            <person name="Sadzewicz L."/>
            <person name="Sears K."/>
            <person name="Seidman D."/>
            <person name="Sengamalay N."/>
            <person name="Stenos J."/>
            <person name="Tallon L.J."/>
            <person name="Vincent G."/>
            <person name="Fraser C.M."/>
            <person name="Munderloh U."/>
            <person name="Dunning-Hotopp J.C."/>
        </authorList>
    </citation>
    <scope>NUCLEOTIDE SEQUENCE [LARGE SCALE GENOMIC DNA]</scope>
    <source>
        <strain evidence="14 15">EmCRT</strain>
    </source>
</reference>
<dbReference type="PRINTS" id="PR00983">
    <property type="entry name" value="TRNASYNTHCYS"/>
</dbReference>
<evidence type="ECO:0000256" key="12">
    <source>
        <dbReference type="HAMAP-Rule" id="MF_00041"/>
    </source>
</evidence>
<dbReference type="SMART" id="SM00840">
    <property type="entry name" value="DALR_2"/>
    <property type="match status" value="1"/>
</dbReference>
<dbReference type="RefSeq" id="WP_045804517.1">
    <property type="nucleotide sequence ID" value="NZ_LANU01000001.1"/>
</dbReference>
<feature type="binding site" evidence="12">
    <location>
        <position position="211"/>
    </location>
    <ligand>
        <name>Zn(2+)</name>
        <dbReference type="ChEBI" id="CHEBI:29105"/>
    </ligand>
</feature>
<comment type="cofactor">
    <cofactor evidence="12">
        <name>Zn(2+)</name>
        <dbReference type="ChEBI" id="CHEBI:29105"/>
    </cofactor>
    <text evidence="12">Binds 1 zinc ion per subunit.</text>
</comment>
<feature type="binding site" evidence="12">
    <location>
        <position position="27"/>
    </location>
    <ligand>
        <name>Zn(2+)</name>
        <dbReference type="ChEBI" id="CHEBI:29105"/>
    </ligand>
</feature>
<accession>A0A0F3NDX8</accession>
<keyword evidence="5 12" id="KW-0436">Ligase</keyword>
<comment type="subunit">
    <text evidence="3 12">Monomer.</text>
</comment>
<keyword evidence="9 12" id="KW-0067">ATP-binding</keyword>
<evidence type="ECO:0000256" key="8">
    <source>
        <dbReference type="ARBA" id="ARBA00022833"/>
    </source>
</evidence>
<dbReference type="Pfam" id="PF01406">
    <property type="entry name" value="tRNA-synt_1e"/>
    <property type="match status" value="1"/>
</dbReference>
<dbReference type="GO" id="GO:0005829">
    <property type="term" value="C:cytosol"/>
    <property type="evidence" value="ECO:0007669"/>
    <property type="project" value="TreeGrafter"/>
</dbReference>
<dbReference type="SUPFAM" id="SSF52374">
    <property type="entry name" value="Nucleotidylyl transferase"/>
    <property type="match status" value="1"/>
</dbReference>
<evidence type="ECO:0000256" key="11">
    <source>
        <dbReference type="ARBA" id="ARBA00023146"/>
    </source>
</evidence>
<keyword evidence="11 12" id="KW-0030">Aminoacyl-tRNA synthetase</keyword>
<keyword evidence="8 12" id="KW-0862">Zinc</keyword>
<sequence length="459" mass="52230">MIIYNTLTGIKEPFIPVNSSNVKVYVCGPTVYDFAHIGNSRSIVIYDVLFRLLKLLYPKVTYVRNITDVDDKIINVAQSSKQNIYDVTSTYIRAFHEDMKMLNCLDPTYEPRATDNVDIMINVIQKLIDLGHAYVYNGSVFFNIKSYPSYGKLSRRNISELIYGSRVDVELGKKHPGDFVLWKPATAIDKQLMSCWSSPWGLGRPGWHIECSAMSYCYLGENFDIHGGGADLQFPHHENEIAQNCCAFPDSHYAKYWVHNGFLTVNGEKMSKSLGNVLTVRQLLDSGIKGELIRYVLLSAHYRKPLDWSSKIVANAQESLNRMYTALSSIDADLSLDSGVELSNSVIDCLKDDINTPKAISILHEMVTKINKTSDIMKKVCLTKTLIKTANFLGILQHSWQDWFKINNNDKEISQLIDERKKARASNDFKKADDIRQLLLDRGIVLSDNRDGTTHWYKK</sequence>
<evidence type="ECO:0000256" key="7">
    <source>
        <dbReference type="ARBA" id="ARBA00022741"/>
    </source>
</evidence>
<feature type="short sequence motif" description="'HIGH' region" evidence="12">
    <location>
        <begin position="29"/>
        <end position="39"/>
    </location>
</feature>
<dbReference type="InterPro" id="IPR015803">
    <property type="entry name" value="Cys-tRNA-ligase"/>
</dbReference>
<feature type="binding site" evidence="12">
    <location>
        <position position="236"/>
    </location>
    <ligand>
        <name>Zn(2+)</name>
        <dbReference type="ChEBI" id="CHEBI:29105"/>
    </ligand>
</feature>
<keyword evidence="10 12" id="KW-0648">Protein biosynthesis</keyword>
<evidence type="ECO:0000256" key="10">
    <source>
        <dbReference type="ARBA" id="ARBA00022917"/>
    </source>
</evidence>
<dbReference type="InterPro" id="IPR009080">
    <property type="entry name" value="tRNAsynth_Ia_anticodon-bd"/>
</dbReference>
<dbReference type="AlphaFoldDB" id="A0A0F3NDX8"/>
<dbReference type="GO" id="GO:0006423">
    <property type="term" value="P:cysteinyl-tRNA aminoacylation"/>
    <property type="evidence" value="ECO:0007669"/>
    <property type="project" value="UniProtKB-UniRule"/>
</dbReference>
<proteinExistence type="inferred from homology"/>
<dbReference type="HAMAP" id="MF_00041">
    <property type="entry name" value="Cys_tRNA_synth"/>
    <property type="match status" value="1"/>
</dbReference>
<comment type="catalytic activity">
    <reaction evidence="12">
        <text>tRNA(Cys) + L-cysteine + ATP = L-cysteinyl-tRNA(Cys) + AMP + diphosphate</text>
        <dbReference type="Rhea" id="RHEA:17773"/>
        <dbReference type="Rhea" id="RHEA-COMP:9661"/>
        <dbReference type="Rhea" id="RHEA-COMP:9679"/>
        <dbReference type="ChEBI" id="CHEBI:30616"/>
        <dbReference type="ChEBI" id="CHEBI:33019"/>
        <dbReference type="ChEBI" id="CHEBI:35235"/>
        <dbReference type="ChEBI" id="CHEBI:78442"/>
        <dbReference type="ChEBI" id="CHEBI:78517"/>
        <dbReference type="ChEBI" id="CHEBI:456215"/>
        <dbReference type="EC" id="6.1.1.16"/>
    </reaction>
</comment>
<dbReference type="InterPro" id="IPR015273">
    <property type="entry name" value="Cys-tRNA-synt_Ia_DALR"/>
</dbReference>
<comment type="similarity">
    <text evidence="2 12">Belongs to the class-I aminoacyl-tRNA synthetase family.</text>
</comment>
<feature type="short sequence motif" description="'KMSKS' region" evidence="12">
    <location>
        <begin position="269"/>
        <end position="273"/>
    </location>
</feature>
<evidence type="ECO:0000256" key="9">
    <source>
        <dbReference type="ARBA" id="ARBA00022840"/>
    </source>
</evidence>
<evidence type="ECO:0000313" key="14">
    <source>
        <dbReference type="EMBL" id="KJV65922.1"/>
    </source>
</evidence>
<dbReference type="PATRIC" id="fig|1359167.3.peg.101"/>
<dbReference type="EMBL" id="LANU01000001">
    <property type="protein sequence ID" value="KJV65922.1"/>
    <property type="molecule type" value="Genomic_DNA"/>
</dbReference>
<evidence type="ECO:0000256" key="5">
    <source>
        <dbReference type="ARBA" id="ARBA00022598"/>
    </source>
</evidence>
<dbReference type="InterPro" id="IPR014729">
    <property type="entry name" value="Rossmann-like_a/b/a_fold"/>
</dbReference>
<keyword evidence="4 12" id="KW-0963">Cytoplasm</keyword>
<dbReference type="SUPFAM" id="SSF47323">
    <property type="entry name" value="Anticodon-binding domain of a subclass of class I aminoacyl-tRNA synthetases"/>
    <property type="match status" value="1"/>
</dbReference>
<protein>
    <recommendedName>
        <fullName evidence="12">Cysteine--tRNA ligase</fullName>
        <ecNumber evidence="12">6.1.1.16</ecNumber>
    </recommendedName>
    <alternativeName>
        <fullName evidence="12">Cysteinyl-tRNA synthetase</fullName>
        <shortName evidence="12">CysRS</shortName>
    </alternativeName>
</protein>
<keyword evidence="6 12" id="KW-0479">Metal-binding</keyword>
<evidence type="ECO:0000313" key="15">
    <source>
        <dbReference type="Proteomes" id="UP000033546"/>
    </source>
</evidence>
<dbReference type="NCBIfam" id="TIGR00435">
    <property type="entry name" value="cysS"/>
    <property type="match status" value="1"/>
</dbReference>
<dbReference type="PANTHER" id="PTHR10890">
    <property type="entry name" value="CYSTEINYL-TRNA SYNTHETASE"/>
    <property type="match status" value="1"/>
</dbReference>
<evidence type="ECO:0000259" key="13">
    <source>
        <dbReference type="SMART" id="SM00840"/>
    </source>
</evidence>
<dbReference type="PANTHER" id="PTHR10890:SF3">
    <property type="entry name" value="CYSTEINE--TRNA LIGASE, CYTOPLASMIC"/>
    <property type="match status" value="1"/>
</dbReference>
<feature type="binding site" evidence="12">
    <location>
        <position position="240"/>
    </location>
    <ligand>
        <name>Zn(2+)</name>
        <dbReference type="ChEBI" id="CHEBI:29105"/>
    </ligand>
</feature>
<name>A0A0F3NDX8_9RICK</name>
<dbReference type="InterPro" id="IPR032678">
    <property type="entry name" value="tRNA-synt_1_cat_dom"/>
</dbReference>
<comment type="caution">
    <text evidence="14">The sequence shown here is derived from an EMBL/GenBank/DDBJ whole genome shotgun (WGS) entry which is preliminary data.</text>
</comment>
<evidence type="ECO:0000256" key="1">
    <source>
        <dbReference type="ARBA" id="ARBA00004496"/>
    </source>
</evidence>
<dbReference type="GO" id="GO:0004817">
    <property type="term" value="F:cysteine-tRNA ligase activity"/>
    <property type="evidence" value="ECO:0007669"/>
    <property type="project" value="UniProtKB-UniRule"/>
</dbReference>
<evidence type="ECO:0000256" key="4">
    <source>
        <dbReference type="ARBA" id="ARBA00022490"/>
    </source>
</evidence>